<evidence type="ECO:0000256" key="4">
    <source>
        <dbReference type="PROSITE-ProRule" id="PRU00175"/>
    </source>
</evidence>
<accession>A0A9D4D338</accession>
<comment type="similarity">
    <text evidence="1">Belongs to the IAP family.</text>
</comment>
<gene>
    <name evidence="6" type="ORF">DPMN_043006</name>
</gene>
<dbReference type="AlphaFoldDB" id="A0A9D4D338"/>
<comment type="caution">
    <text evidence="6">The sequence shown here is derived from an EMBL/GenBank/DDBJ whole genome shotgun (WGS) entry which is preliminary data.</text>
</comment>
<evidence type="ECO:0000256" key="3">
    <source>
        <dbReference type="ARBA" id="ARBA00022833"/>
    </source>
</evidence>
<dbReference type="InterPro" id="IPR001370">
    <property type="entry name" value="BIR_rpt"/>
</dbReference>
<name>A0A9D4D338_DREPO</name>
<dbReference type="PANTHER" id="PTHR10044:SF139">
    <property type="entry name" value="DEATH-ASSOCIATED INHIBITOR OF APOPTOSIS 2"/>
    <property type="match status" value="1"/>
</dbReference>
<feature type="domain" description="RING-type" evidence="5">
    <location>
        <begin position="266"/>
        <end position="301"/>
    </location>
</feature>
<proteinExistence type="inferred from homology"/>
<evidence type="ECO:0000259" key="5">
    <source>
        <dbReference type="PROSITE" id="PS50089"/>
    </source>
</evidence>
<evidence type="ECO:0000313" key="6">
    <source>
        <dbReference type="EMBL" id="KAH3736443.1"/>
    </source>
</evidence>
<dbReference type="GO" id="GO:0008270">
    <property type="term" value="F:zinc ion binding"/>
    <property type="evidence" value="ECO:0007669"/>
    <property type="project" value="UniProtKB-KW"/>
</dbReference>
<keyword evidence="2 4" id="KW-0863">Zinc-finger</keyword>
<dbReference type="PROSITE" id="PS50143">
    <property type="entry name" value="BIR_REPEAT_2"/>
    <property type="match status" value="1"/>
</dbReference>
<dbReference type="PANTHER" id="PTHR10044">
    <property type="entry name" value="INHIBITOR OF APOPTOSIS"/>
    <property type="match status" value="1"/>
</dbReference>
<dbReference type="PROSITE" id="PS50089">
    <property type="entry name" value="ZF_RING_2"/>
    <property type="match status" value="1"/>
</dbReference>
<dbReference type="CDD" id="cd00022">
    <property type="entry name" value="BIR"/>
    <property type="match status" value="1"/>
</dbReference>
<dbReference type="EMBL" id="JAIWYP010000011">
    <property type="protein sequence ID" value="KAH3736443.1"/>
    <property type="molecule type" value="Genomic_DNA"/>
</dbReference>
<dbReference type="Gene3D" id="1.10.8.10">
    <property type="entry name" value="DNA helicase RuvA subunit, C-terminal domain"/>
    <property type="match status" value="1"/>
</dbReference>
<reference evidence="6" key="2">
    <citation type="submission" date="2020-11" db="EMBL/GenBank/DDBJ databases">
        <authorList>
            <person name="McCartney M.A."/>
            <person name="Auch B."/>
            <person name="Kono T."/>
            <person name="Mallez S."/>
            <person name="Becker A."/>
            <person name="Gohl D.M."/>
            <person name="Silverstein K.A.T."/>
            <person name="Koren S."/>
            <person name="Bechman K.B."/>
            <person name="Herman A."/>
            <person name="Abrahante J.E."/>
            <person name="Garbe J."/>
        </authorList>
    </citation>
    <scope>NUCLEOTIDE SEQUENCE</scope>
    <source>
        <strain evidence="6">Duluth1</strain>
        <tissue evidence="6">Whole animal</tissue>
    </source>
</reference>
<keyword evidence="3" id="KW-0862">Zinc</keyword>
<dbReference type="Pfam" id="PF00653">
    <property type="entry name" value="BIR"/>
    <property type="match status" value="1"/>
</dbReference>
<keyword evidence="7" id="KW-1185">Reference proteome</keyword>
<dbReference type="Pfam" id="PF13920">
    <property type="entry name" value="zf-C3HC4_3"/>
    <property type="match status" value="1"/>
</dbReference>
<dbReference type="GO" id="GO:0005737">
    <property type="term" value="C:cytoplasm"/>
    <property type="evidence" value="ECO:0007669"/>
    <property type="project" value="TreeGrafter"/>
</dbReference>
<dbReference type="Gene3D" id="3.30.40.10">
    <property type="entry name" value="Zinc/RING finger domain, C3HC4 (zinc finger)"/>
    <property type="match status" value="1"/>
</dbReference>
<organism evidence="6 7">
    <name type="scientific">Dreissena polymorpha</name>
    <name type="common">Zebra mussel</name>
    <name type="synonym">Mytilus polymorpha</name>
    <dbReference type="NCBI Taxonomy" id="45954"/>
    <lineage>
        <taxon>Eukaryota</taxon>
        <taxon>Metazoa</taxon>
        <taxon>Spiralia</taxon>
        <taxon>Lophotrochozoa</taxon>
        <taxon>Mollusca</taxon>
        <taxon>Bivalvia</taxon>
        <taxon>Autobranchia</taxon>
        <taxon>Heteroconchia</taxon>
        <taxon>Euheterodonta</taxon>
        <taxon>Imparidentia</taxon>
        <taxon>Neoheterodontei</taxon>
        <taxon>Myida</taxon>
        <taxon>Dreissenoidea</taxon>
        <taxon>Dreissenidae</taxon>
        <taxon>Dreissena</taxon>
    </lineage>
</organism>
<evidence type="ECO:0000313" key="7">
    <source>
        <dbReference type="Proteomes" id="UP000828390"/>
    </source>
</evidence>
<dbReference type="Proteomes" id="UP000828390">
    <property type="component" value="Unassembled WGS sequence"/>
</dbReference>
<dbReference type="GO" id="GO:0005634">
    <property type="term" value="C:nucleus"/>
    <property type="evidence" value="ECO:0007669"/>
    <property type="project" value="TreeGrafter"/>
</dbReference>
<evidence type="ECO:0000256" key="1">
    <source>
        <dbReference type="ARBA" id="ARBA00006672"/>
    </source>
</evidence>
<dbReference type="InterPro" id="IPR013083">
    <property type="entry name" value="Znf_RING/FYVE/PHD"/>
</dbReference>
<sequence length="313" mass="36086">MNMSRRSSLLLRGTTYKDRDRRSLLTSKCIMKVVQCTIGRCMRICPIRRPLRDTNKRSQQGAENTYSDADDSRFDAMSEQNRILLARIESFQSSPLRDMAEQLGNAGFYYTGKRDECVCFACGGIIKNWKPSDDPWIRHSQRYPNCPFLKQEKGEYFIKLIIQNSSGQESDDETSHDTFESTVVQLIEQLVIENRQILILDMGFSEEQVRCAVRDLVEQGHADVKIDNIVERIETNLDTTVEHEATDTSTEDKVAENIRLKTIVLCVSCKTRRKEVMFLPCCHARLCVRCSHNLVRCPKCDKHIANAIRIYTE</sequence>
<keyword evidence="2 4" id="KW-0479">Metal-binding</keyword>
<protein>
    <recommendedName>
        <fullName evidence="5">RING-type domain-containing protein</fullName>
    </recommendedName>
</protein>
<dbReference type="InterPro" id="IPR001841">
    <property type="entry name" value="Znf_RING"/>
</dbReference>
<dbReference type="Gene3D" id="1.10.1170.10">
    <property type="entry name" value="Inhibitor Of Apoptosis Protein (2mihbC-IAP-1), Chain A"/>
    <property type="match status" value="1"/>
</dbReference>
<dbReference type="SUPFAM" id="SSF57924">
    <property type="entry name" value="Inhibitor of apoptosis (IAP) repeat"/>
    <property type="match status" value="1"/>
</dbReference>
<dbReference type="SMART" id="SM00238">
    <property type="entry name" value="BIR"/>
    <property type="match status" value="1"/>
</dbReference>
<evidence type="ECO:0000256" key="2">
    <source>
        <dbReference type="ARBA" id="ARBA00022771"/>
    </source>
</evidence>
<dbReference type="GO" id="GO:0051726">
    <property type="term" value="P:regulation of cell cycle"/>
    <property type="evidence" value="ECO:0007669"/>
    <property type="project" value="TreeGrafter"/>
</dbReference>
<reference evidence="6" key="1">
    <citation type="journal article" date="2019" name="bioRxiv">
        <title>The Genome of the Zebra Mussel, Dreissena polymorpha: A Resource for Invasive Species Research.</title>
        <authorList>
            <person name="McCartney M.A."/>
            <person name="Auch B."/>
            <person name="Kono T."/>
            <person name="Mallez S."/>
            <person name="Zhang Y."/>
            <person name="Obille A."/>
            <person name="Becker A."/>
            <person name="Abrahante J.E."/>
            <person name="Garbe J."/>
            <person name="Badalamenti J.P."/>
            <person name="Herman A."/>
            <person name="Mangelson H."/>
            <person name="Liachko I."/>
            <person name="Sullivan S."/>
            <person name="Sone E.D."/>
            <person name="Koren S."/>
            <person name="Silverstein K.A.T."/>
            <person name="Beckman K.B."/>
            <person name="Gohl D.M."/>
        </authorList>
    </citation>
    <scope>NUCLEOTIDE SEQUENCE</scope>
    <source>
        <strain evidence="6">Duluth1</strain>
        <tissue evidence="6">Whole animal</tissue>
    </source>
</reference>
<dbReference type="InterPro" id="IPR050784">
    <property type="entry name" value="IAP"/>
</dbReference>